<organism evidence="10 11">
    <name type="scientific">Ascoidea rubescens DSM 1968</name>
    <dbReference type="NCBI Taxonomy" id="1344418"/>
    <lineage>
        <taxon>Eukaryota</taxon>
        <taxon>Fungi</taxon>
        <taxon>Dikarya</taxon>
        <taxon>Ascomycota</taxon>
        <taxon>Saccharomycotina</taxon>
        <taxon>Saccharomycetes</taxon>
        <taxon>Ascoideaceae</taxon>
        <taxon>Ascoidea</taxon>
    </lineage>
</organism>
<keyword evidence="10" id="KW-0808">Transferase</keyword>
<keyword evidence="3 8" id="KW-0067">ATP-binding</keyword>
<keyword evidence="11" id="KW-1185">Reference proteome</keyword>
<feature type="binding site" evidence="8">
    <location>
        <begin position="240"/>
        <end position="244"/>
    </location>
    <ligand>
        <name>ATP</name>
        <dbReference type="ChEBI" id="CHEBI:30616"/>
    </ligand>
</feature>
<evidence type="ECO:0000256" key="1">
    <source>
        <dbReference type="ARBA" id="ARBA00022553"/>
    </source>
</evidence>
<feature type="domain" description="YjeF C-terminal" evidence="9">
    <location>
        <begin position="14"/>
        <end position="344"/>
    </location>
</feature>
<comment type="catalytic activity">
    <reaction evidence="7 8">
        <text>(6S)-NADPHX + ATP = ADP + phosphate + NADPH + H(+)</text>
        <dbReference type="Rhea" id="RHEA:32231"/>
        <dbReference type="ChEBI" id="CHEBI:15378"/>
        <dbReference type="ChEBI" id="CHEBI:30616"/>
        <dbReference type="ChEBI" id="CHEBI:43474"/>
        <dbReference type="ChEBI" id="CHEBI:57783"/>
        <dbReference type="ChEBI" id="CHEBI:64076"/>
        <dbReference type="ChEBI" id="CHEBI:456216"/>
        <dbReference type="EC" id="4.2.1.93"/>
    </reaction>
</comment>
<feature type="binding site" evidence="8">
    <location>
        <begin position="201"/>
        <end position="207"/>
    </location>
    <ligand>
        <name>(6S)-NADPHX</name>
        <dbReference type="ChEBI" id="CHEBI:64076"/>
    </ligand>
</feature>
<dbReference type="PROSITE" id="PS51383">
    <property type="entry name" value="YJEF_C_3"/>
    <property type="match status" value="1"/>
</dbReference>
<keyword evidence="10" id="KW-0418">Kinase</keyword>
<dbReference type="PANTHER" id="PTHR12592">
    <property type="entry name" value="ATP-DEPENDENT (S)-NAD(P)H-HYDRATE DEHYDRATASE FAMILY MEMBER"/>
    <property type="match status" value="1"/>
</dbReference>
<dbReference type="GO" id="GO:0005737">
    <property type="term" value="C:cytoplasm"/>
    <property type="evidence" value="ECO:0007669"/>
    <property type="project" value="UniProtKB-SubCell"/>
</dbReference>
<evidence type="ECO:0000256" key="3">
    <source>
        <dbReference type="ARBA" id="ARBA00022840"/>
    </source>
</evidence>
<dbReference type="STRING" id="1344418.A0A1D2VFK3"/>
<evidence type="ECO:0000313" key="10">
    <source>
        <dbReference type="EMBL" id="ODV60362.1"/>
    </source>
</evidence>
<dbReference type="GeneID" id="30968243"/>
<dbReference type="GO" id="GO:0046496">
    <property type="term" value="P:nicotinamide nucleotide metabolic process"/>
    <property type="evidence" value="ECO:0007669"/>
    <property type="project" value="UniProtKB-UniRule"/>
</dbReference>
<protein>
    <recommendedName>
        <fullName evidence="8">ATP-dependent (S)-NAD(P)H-hydrate dehydratase</fullName>
        <ecNumber evidence="8">4.2.1.93</ecNumber>
    </recommendedName>
    <alternativeName>
        <fullName evidence="8">ATP-dependent NAD(P)HX dehydratase</fullName>
    </alternativeName>
</protein>
<sequence>MIKSILSEKSSKELIKLAKKLVPPLSPNFYKGQAGRIVVVGGCEDYTGAPFFSAHSSAQFGADMVHIICEKEAAQVIKTYSPNLMVHPYLREHREDIIKLAQFAGDYNSVKNNGQVDELTDEELIDRYLMPKINSLLDRVHVVIVGPGFGRNKIMLKICERIILRVRELKKPLIVDADALYLVSLKPELIKGYERGILTPNLPEFKRLIKSLNIDSSKIQEDQLASELSSKLNGVVIFQKGKNDVITNGKDVLISDTIGSYKRCGGQGDTMTGIIGTILCWGEAYKQNLWKHDRDIKDDWIPLLSCFGGSVATRIAQRKAFKKMGRSMQASDLHDFVGESYNYVFESDEFNG</sequence>
<evidence type="ECO:0000256" key="5">
    <source>
        <dbReference type="ARBA" id="ARBA00023027"/>
    </source>
</evidence>
<feature type="binding site" evidence="8">
    <location>
        <position position="148"/>
    </location>
    <ligand>
        <name>(6S)-NADPHX</name>
        <dbReference type="ChEBI" id="CHEBI:64076"/>
    </ligand>
</feature>
<proteinExistence type="inferred from homology"/>
<dbReference type="FunCoup" id="A0A1D2VFK3">
    <property type="interactions" value="154"/>
</dbReference>
<feature type="binding site" evidence="8">
    <location>
        <position position="269"/>
    </location>
    <ligand>
        <name>(6S)-NADPHX</name>
        <dbReference type="ChEBI" id="CHEBI:64076"/>
    </ligand>
</feature>
<dbReference type="RefSeq" id="XP_020046669.1">
    <property type="nucleotide sequence ID" value="XM_020194607.1"/>
</dbReference>
<dbReference type="HAMAP" id="MF_01965">
    <property type="entry name" value="NADHX_dehydratase"/>
    <property type="match status" value="1"/>
</dbReference>
<comment type="catalytic activity">
    <reaction evidence="8">
        <text>(6S)-NADHX + ATP = ADP + phosphate + NADH + H(+)</text>
        <dbReference type="Rhea" id="RHEA:19017"/>
        <dbReference type="ChEBI" id="CHEBI:15378"/>
        <dbReference type="ChEBI" id="CHEBI:30616"/>
        <dbReference type="ChEBI" id="CHEBI:43474"/>
        <dbReference type="ChEBI" id="CHEBI:57945"/>
        <dbReference type="ChEBI" id="CHEBI:64074"/>
        <dbReference type="ChEBI" id="CHEBI:456216"/>
        <dbReference type="EC" id="4.2.1.93"/>
    </reaction>
</comment>
<dbReference type="EC" id="4.2.1.93" evidence="8"/>
<dbReference type="GO" id="GO:0110051">
    <property type="term" value="P:metabolite repair"/>
    <property type="evidence" value="ECO:0007669"/>
    <property type="project" value="TreeGrafter"/>
</dbReference>
<reference evidence="11" key="1">
    <citation type="submission" date="2016-05" db="EMBL/GenBank/DDBJ databases">
        <title>Comparative genomics of biotechnologically important yeasts.</title>
        <authorList>
            <consortium name="DOE Joint Genome Institute"/>
            <person name="Riley R."/>
            <person name="Haridas S."/>
            <person name="Wolfe K.H."/>
            <person name="Lopes M.R."/>
            <person name="Hittinger C.T."/>
            <person name="Goker M."/>
            <person name="Salamov A."/>
            <person name="Wisecaver J."/>
            <person name="Long T.M."/>
            <person name="Aerts A.L."/>
            <person name="Barry K."/>
            <person name="Choi C."/>
            <person name="Clum A."/>
            <person name="Coughlan A.Y."/>
            <person name="Deshpande S."/>
            <person name="Douglass A.P."/>
            <person name="Hanson S.J."/>
            <person name="Klenk H.-P."/>
            <person name="Labutti K."/>
            <person name="Lapidus A."/>
            <person name="Lindquist E."/>
            <person name="Lipzen A."/>
            <person name="Meier-Kolthoff J.P."/>
            <person name="Ohm R.A."/>
            <person name="Otillar R.P."/>
            <person name="Pangilinan J."/>
            <person name="Peng Y."/>
            <person name="Rokas A."/>
            <person name="Rosa C.A."/>
            <person name="Scheuner C."/>
            <person name="Sibirny A.A."/>
            <person name="Slot J.C."/>
            <person name="Stielow J.B."/>
            <person name="Sun H."/>
            <person name="Kurtzman C.P."/>
            <person name="Blackwell M."/>
            <person name="Grigoriev I.V."/>
            <person name="Jeffries T.W."/>
        </authorList>
    </citation>
    <scope>NUCLEOTIDE SEQUENCE [LARGE SCALE GENOMIC DNA]</scope>
    <source>
        <strain evidence="11">DSM 1968</strain>
    </source>
</reference>
<keyword evidence="6 8" id="KW-0456">Lyase</keyword>
<name>A0A1D2VFK3_9ASCO</name>
<dbReference type="AlphaFoldDB" id="A0A1D2VFK3"/>
<dbReference type="InterPro" id="IPR029056">
    <property type="entry name" value="Ribokinase-like"/>
</dbReference>
<gene>
    <name evidence="10" type="ORF">ASCRUDRAFT_81342</name>
</gene>
<dbReference type="SUPFAM" id="SSF53613">
    <property type="entry name" value="Ribokinase-like"/>
    <property type="match status" value="1"/>
</dbReference>
<evidence type="ECO:0000313" key="11">
    <source>
        <dbReference type="Proteomes" id="UP000095038"/>
    </source>
</evidence>
<comment type="subcellular location">
    <subcellularLocation>
        <location evidence="8">Cytoplasm</location>
    </subcellularLocation>
</comment>
<dbReference type="PANTHER" id="PTHR12592:SF0">
    <property type="entry name" value="ATP-DEPENDENT (S)-NAD(P)H-HYDRATE DEHYDRATASE"/>
    <property type="match status" value="1"/>
</dbReference>
<keyword evidence="4" id="KW-0521">NADP</keyword>
<dbReference type="Proteomes" id="UP000095038">
    <property type="component" value="Unassembled WGS sequence"/>
</dbReference>
<keyword evidence="8" id="KW-0963">Cytoplasm</keyword>
<comment type="function">
    <text evidence="8">Catalyzes the dehydration of the S-form of NAD(P)HX at the expense of ATP, which is converted to ADP. Together with NAD(P)HX epimerase, which catalyzes the epimerization of the S- and R-forms, the enzyme allows the repair of both epimers of NAD(P)HX, a damaged form of NAD(P)H that is a result of enzymatic or heat-dependent hydration.</text>
</comment>
<comment type="cofactor">
    <cofactor evidence="8">
        <name>Mg(2+)</name>
        <dbReference type="ChEBI" id="CHEBI:18420"/>
    </cofactor>
</comment>
<dbReference type="NCBIfam" id="TIGR00196">
    <property type="entry name" value="yjeF_cterm"/>
    <property type="match status" value="1"/>
</dbReference>
<evidence type="ECO:0000256" key="8">
    <source>
        <dbReference type="HAMAP-Rule" id="MF_03157"/>
    </source>
</evidence>
<keyword evidence="1 8" id="KW-0597">Phosphoprotein</keyword>
<dbReference type="GO" id="GO:0016301">
    <property type="term" value="F:kinase activity"/>
    <property type="evidence" value="ECO:0007669"/>
    <property type="project" value="UniProtKB-KW"/>
</dbReference>
<dbReference type="InterPro" id="IPR000631">
    <property type="entry name" value="CARKD"/>
</dbReference>
<evidence type="ECO:0000256" key="6">
    <source>
        <dbReference type="ARBA" id="ARBA00023239"/>
    </source>
</evidence>
<dbReference type="Pfam" id="PF01256">
    <property type="entry name" value="Carb_kinase"/>
    <property type="match status" value="1"/>
</dbReference>
<evidence type="ECO:0000256" key="2">
    <source>
        <dbReference type="ARBA" id="ARBA00022741"/>
    </source>
</evidence>
<dbReference type="EMBL" id="KV454482">
    <property type="protein sequence ID" value="ODV60362.1"/>
    <property type="molecule type" value="Genomic_DNA"/>
</dbReference>
<dbReference type="CDD" id="cd01171">
    <property type="entry name" value="YXKO-related"/>
    <property type="match status" value="1"/>
</dbReference>
<dbReference type="GO" id="GO:0047453">
    <property type="term" value="F:ATP-dependent NAD(P)H-hydrate dehydratase activity"/>
    <property type="evidence" value="ECO:0007669"/>
    <property type="project" value="UniProtKB-UniRule"/>
</dbReference>
<evidence type="ECO:0000256" key="7">
    <source>
        <dbReference type="ARBA" id="ARBA00047472"/>
    </source>
</evidence>
<dbReference type="GO" id="GO:0005524">
    <property type="term" value="F:ATP binding"/>
    <property type="evidence" value="ECO:0007669"/>
    <property type="project" value="UniProtKB-KW"/>
</dbReference>
<keyword evidence="2 8" id="KW-0547">Nucleotide-binding</keyword>
<accession>A0A1D2VFK3</accession>
<dbReference type="Gene3D" id="3.40.1190.20">
    <property type="match status" value="1"/>
</dbReference>
<evidence type="ECO:0000259" key="9">
    <source>
        <dbReference type="PROSITE" id="PS51383"/>
    </source>
</evidence>
<feature type="binding site" evidence="8">
    <location>
        <begin position="259"/>
        <end position="268"/>
    </location>
    <ligand>
        <name>ATP</name>
        <dbReference type="ChEBI" id="CHEBI:30616"/>
    </ligand>
</feature>
<dbReference type="OrthoDB" id="8110916at2759"/>
<dbReference type="FunFam" id="3.40.1190.20:FF:000023">
    <property type="entry name" value="ATP-dependent (S)-NAD(P)H-hydrate dehydratase"/>
    <property type="match status" value="1"/>
</dbReference>
<dbReference type="InParanoid" id="A0A1D2VFK3"/>
<keyword evidence="5 8" id="KW-0520">NAD</keyword>
<evidence type="ECO:0000256" key="4">
    <source>
        <dbReference type="ARBA" id="ARBA00022857"/>
    </source>
</evidence>
<comment type="similarity">
    <text evidence="8">Belongs to the NnrD/CARKD family.</text>
</comment>